<proteinExistence type="predicted"/>
<gene>
    <name evidence="2" type="ORF">DSM5745_09351</name>
</gene>
<reference evidence="2 3" key="1">
    <citation type="journal article" date="2018" name="IMA Fungus">
        <title>IMA Genome-F 9: Draft genome sequence of Annulohypoxylon stygium, Aspergillus mulundensis, Berkeleyomyces basicola (syn. Thielaviopsis basicola), Ceratocystis smalleyi, two Cercospora beticola strains, Coleophoma cylindrospora, Fusarium fracticaudum, Phialophora cf. hyalina, and Morchella septimelata.</title>
        <authorList>
            <person name="Wingfield B.D."/>
            <person name="Bills G.F."/>
            <person name="Dong Y."/>
            <person name="Huang W."/>
            <person name="Nel W.J."/>
            <person name="Swalarsk-Parry B.S."/>
            <person name="Vaghefi N."/>
            <person name="Wilken P.M."/>
            <person name="An Z."/>
            <person name="de Beer Z.W."/>
            <person name="De Vos L."/>
            <person name="Chen L."/>
            <person name="Duong T.A."/>
            <person name="Gao Y."/>
            <person name="Hammerbacher A."/>
            <person name="Kikkert J.R."/>
            <person name="Li Y."/>
            <person name="Li H."/>
            <person name="Li K."/>
            <person name="Li Q."/>
            <person name="Liu X."/>
            <person name="Ma X."/>
            <person name="Naidoo K."/>
            <person name="Pethybridge S.J."/>
            <person name="Sun J."/>
            <person name="Steenkamp E.T."/>
            <person name="van der Nest M.A."/>
            <person name="van Wyk S."/>
            <person name="Wingfield M.J."/>
            <person name="Xiong C."/>
            <person name="Yue Q."/>
            <person name="Zhang X."/>
        </authorList>
    </citation>
    <scope>NUCLEOTIDE SEQUENCE [LARGE SCALE GENOMIC DNA]</scope>
    <source>
        <strain evidence="2 3">DSM 5745</strain>
    </source>
</reference>
<accession>A0A3D8R0F4</accession>
<evidence type="ECO:0000259" key="1">
    <source>
        <dbReference type="Pfam" id="PF13577"/>
    </source>
</evidence>
<protein>
    <recommendedName>
        <fullName evidence="1">SnoaL-like domain-containing protein</fullName>
    </recommendedName>
</protein>
<keyword evidence="3" id="KW-1185">Reference proteome</keyword>
<dbReference type="GeneID" id="38119721"/>
<dbReference type="RefSeq" id="XP_026600453.1">
    <property type="nucleotide sequence ID" value="XM_026751367.1"/>
</dbReference>
<organism evidence="2 3">
    <name type="scientific">Aspergillus mulundensis</name>
    <dbReference type="NCBI Taxonomy" id="1810919"/>
    <lineage>
        <taxon>Eukaryota</taxon>
        <taxon>Fungi</taxon>
        <taxon>Dikarya</taxon>
        <taxon>Ascomycota</taxon>
        <taxon>Pezizomycotina</taxon>
        <taxon>Eurotiomycetes</taxon>
        <taxon>Eurotiomycetidae</taxon>
        <taxon>Eurotiales</taxon>
        <taxon>Aspergillaceae</taxon>
        <taxon>Aspergillus</taxon>
        <taxon>Aspergillus subgen. Nidulantes</taxon>
    </lineage>
</organism>
<sequence length="83" mass="9593">MSSVLPDQIGDATQDKILQFLKNFYTLLDGETLQAAQEWSDMFDEDGEFVTPAQTLTGRQALRAQREQFWTQFPGLKHQPIRF</sequence>
<dbReference type="AlphaFoldDB" id="A0A3D8R0F4"/>
<feature type="domain" description="SnoaL-like" evidence="1">
    <location>
        <begin position="14"/>
        <end position="79"/>
    </location>
</feature>
<name>A0A3D8R0F4_9EURO</name>
<evidence type="ECO:0000313" key="2">
    <source>
        <dbReference type="EMBL" id="RDW67485.1"/>
    </source>
</evidence>
<dbReference type="Proteomes" id="UP000256690">
    <property type="component" value="Unassembled WGS sequence"/>
</dbReference>
<comment type="caution">
    <text evidence="2">The sequence shown here is derived from an EMBL/GenBank/DDBJ whole genome shotgun (WGS) entry which is preliminary data.</text>
</comment>
<dbReference type="Pfam" id="PF13577">
    <property type="entry name" value="SnoaL_4"/>
    <property type="match status" value="1"/>
</dbReference>
<dbReference type="OrthoDB" id="3468019at2759"/>
<dbReference type="InterPro" id="IPR037401">
    <property type="entry name" value="SnoaL-like"/>
</dbReference>
<evidence type="ECO:0000313" key="3">
    <source>
        <dbReference type="Proteomes" id="UP000256690"/>
    </source>
</evidence>
<dbReference type="SUPFAM" id="SSF54427">
    <property type="entry name" value="NTF2-like"/>
    <property type="match status" value="1"/>
</dbReference>
<dbReference type="InterPro" id="IPR032710">
    <property type="entry name" value="NTF2-like_dom_sf"/>
</dbReference>
<dbReference type="Gene3D" id="3.10.450.50">
    <property type="match status" value="1"/>
</dbReference>
<dbReference type="EMBL" id="PVWQ01000012">
    <property type="protein sequence ID" value="RDW67485.1"/>
    <property type="molecule type" value="Genomic_DNA"/>
</dbReference>